<gene>
    <name evidence="1" type="ORF">AXF42_Ash005557</name>
</gene>
<dbReference type="Proteomes" id="UP000236161">
    <property type="component" value="Unassembled WGS sequence"/>
</dbReference>
<proteinExistence type="predicted"/>
<reference evidence="1 2" key="1">
    <citation type="journal article" date="2017" name="Nature">
        <title>The Apostasia genome and the evolution of orchids.</title>
        <authorList>
            <person name="Zhang G.Q."/>
            <person name="Liu K.W."/>
            <person name="Li Z."/>
            <person name="Lohaus R."/>
            <person name="Hsiao Y.Y."/>
            <person name="Niu S.C."/>
            <person name="Wang J.Y."/>
            <person name="Lin Y.C."/>
            <person name="Xu Q."/>
            <person name="Chen L.J."/>
            <person name="Yoshida K."/>
            <person name="Fujiwara S."/>
            <person name="Wang Z.W."/>
            <person name="Zhang Y.Q."/>
            <person name="Mitsuda N."/>
            <person name="Wang M."/>
            <person name="Liu G.H."/>
            <person name="Pecoraro L."/>
            <person name="Huang H.X."/>
            <person name="Xiao X.J."/>
            <person name="Lin M."/>
            <person name="Wu X.Y."/>
            <person name="Wu W.L."/>
            <person name="Chen Y.Y."/>
            <person name="Chang S.B."/>
            <person name="Sakamoto S."/>
            <person name="Ohme-Takagi M."/>
            <person name="Yagi M."/>
            <person name="Zeng S.J."/>
            <person name="Shen C.Y."/>
            <person name="Yeh C.M."/>
            <person name="Luo Y.B."/>
            <person name="Tsai W.C."/>
            <person name="Van de Peer Y."/>
            <person name="Liu Z.J."/>
        </authorList>
    </citation>
    <scope>NUCLEOTIDE SEQUENCE [LARGE SCALE GENOMIC DNA]</scope>
    <source>
        <strain evidence="2">cv. Shenzhen</strain>
        <tissue evidence="1">Stem</tissue>
    </source>
</reference>
<accession>A0A2I0B7A5</accession>
<protein>
    <submittedName>
        <fullName evidence="1">Uncharacterized protein</fullName>
    </submittedName>
</protein>
<organism evidence="1 2">
    <name type="scientific">Apostasia shenzhenica</name>
    <dbReference type="NCBI Taxonomy" id="1088818"/>
    <lineage>
        <taxon>Eukaryota</taxon>
        <taxon>Viridiplantae</taxon>
        <taxon>Streptophyta</taxon>
        <taxon>Embryophyta</taxon>
        <taxon>Tracheophyta</taxon>
        <taxon>Spermatophyta</taxon>
        <taxon>Magnoliopsida</taxon>
        <taxon>Liliopsida</taxon>
        <taxon>Asparagales</taxon>
        <taxon>Orchidaceae</taxon>
        <taxon>Apostasioideae</taxon>
        <taxon>Apostasia</taxon>
    </lineage>
</organism>
<dbReference type="EMBL" id="KZ451908">
    <property type="protein sequence ID" value="PKA63662.1"/>
    <property type="molecule type" value="Genomic_DNA"/>
</dbReference>
<dbReference type="AlphaFoldDB" id="A0A2I0B7A5"/>
<evidence type="ECO:0000313" key="2">
    <source>
        <dbReference type="Proteomes" id="UP000236161"/>
    </source>
</evidence>
<name>A0A2I0B7A5_9ASPA</name>
<keyword evidence="2" id="KW-1185">Reference proteome</keyword>
<evidence type="ECO:0000313" key="1">
    <source>
        <dbReference type="EMBL" id="PKA63662.1"/>
    </source>
</evidence>
<sequence>MLTFPILLDNLSPQRLDMVFNACVACSSAAGDKFKIVSDGLNNFQAFLTETEVLDILNGRKGKQGAYLLHAANPFILVFSSLFGFQMLGSISQVPMTISLHVVTVAAKASCW</sequence>